<sequence>MKNIISSSARWVNAIFALFLAVLVSSCSQEPQRLLFSNHPTEFKRVENATAKVATPEIAPVTANAAEAPTAILSPEQAKQEELTAEIRRNEAVKTALEKTTVAPTQKATFREKVTALKAVKKEIKTAKKEIKKIKEGKKVAEGPVTNDVAIKVIILGLIVALLGLIVPVLGGLGGLIVIVGLVLLLLNYL</sequence>
<dbReference type="PROSITE" id="PS51257">
    <property type="entry name" value="PROKAR_LIPOPROTEIN"/>
    <property type="match status" value="1"/>
</dbReference>
<evidence type="ECO:0000313" key="3">
    <source>
        <dbReference type="Proteomes" id="UP000515237"/>
    </source>
</evidence>
<evidence type="ECO:0000313" key="2">
    <source>
        <dbReference type="EMBL" id="QNF32711.1"/>
    </source>
</evidence>
<dbReference type="EMBL" id="CP055156">
    <property type="protein sequence ID" value="QNF32711.1"/>
    <property type="molecule type" value="Genomic_DNA"/>
</dbReference>
<dbReference type="RefSeq" id="WP_185273489.1">
    <property type="nucleotide sequence ID" value="NZ_CP055156.1"/>
</dbReference>
<dbReference type="Proteomes" id="UP000515237">
    <property type="component" value="Chromosome"/>
</dbReference>
<keyword evidence="1" id="KW-0472">Membrane</keyword>
<keyword evidence="1" id="KW-0812">Transmembrane</keyword>
<keyword evidence="1" id="KW-1133">Transmembrane helix</keyword>
<reference evidence="2 3" key="1">
    <citation type="journal article" date="2018" name="Int. J. Syst. Evol. Microbiol.">
        <title>Adhaeribacter swui sp. nov., isolated from wet mud.</title>
        <authorList>
            <person name="Kim D.U."/>
            <person name="Kim K.W."/>
            <person name="Kang M.S."/>
            <person name="Kim J.Y."/>
            <person name="Jang J.H."/>
            <person name="Kim M.K."/>
        </authorList>
    </citation>
    <scope>NUCLEOTIDE SEQUENCE [LARGE SCALE GENOMIC DNA]</scope>
    <source>
        <strain evidence="2 3">KCTC 52873</strain>
    </source>
</reference>
<evidence type="ECO:0000256" key="1">
    <source>
        <dbReference type="SAM" id="Phobius"/>
    </source>
</evidence>
<dbReference type="KEGG" id="aswu:HUW51_08195"/>
<dbReference type="AlphaFoldDB" id="A0A7G7G6C7"/>
<accession>A0A7G7G6C7</accession>
<protein>
    <submittedName>
        <fullName evidence="2">Uncharacterized protein</fullName>
    </submittedName>
</protein>
<keyword evidence="3" id="KW-1185">Reference proteome</keyword>
<feature type="transmembrane region" description="Helical" evidence="1">
    <location>
        <begin position="154"/>
        <end position="187"/>
    </location>
</feature>
<organism evidence="2 3">
    <name type="scientific">Adhaeribacter swui</name>
    <dbReference type="NCBI Taxonomy" id="2086471"/>
    <lineage>
        <taxon>Bacteria</taxon>
        <taxon>Pseudomonadati</taxon>
        <taxon>Bacteroidota</taxon>
        <taxon>Cytophagia</taxon>
        <taxon>Cytophagales</taxon>
        <taxon>Hymenobacteraceae</taxon>
        <taxon>Adhaeribacter</taxon>
    </lineage>
</organism>
<name>A0A7G7G6C7_9BACT</name>
<proteinExistence type="predicted"/>
<gene>
    <name evidence="2" type="ORF">HUW51_08195</name>
</gene>